<dbReference type="EMBL" id="JAOZEW010000001">
    <property type="protein sequence ID" value="MCV9926364.1"/>
    <property type="molecule type" value="Genomic_DNA"/>
</dbReference>
<dbReference type="Proteomes" id="UP001151079">
    <property type="component" value="Unassembled WGS sequence"/>
</dbReference>
<sequence>MALDILNLKKDIKDLLTEERKKEDDGASSIDNIASQLAAAIEKFVKSGTVTTTVTTTGSASAQTGTGTGKIT</sequence>
<comment type="caution">
    <text evidence="1">The sequence shown here is derived from an EMBL/GenBank/DDBJ whole genome shotgun (WGS) entry which is preliminary data.</text>
</comment>
<evidence type="ECO:0000313" key="1">
    <source>
        <dbReference type="EMBL" id="MCV9926364.1"/>
    </source>
</evidence>
<dbReference type="AlphaFoldDB" id="A0A9X2Z982"/>
<keyword evidence="2" id="KW-1185">Reference proteome</keyword>
<organism evidence="1 2">
    <name type="scientific">Flavobacterium shii</name>
    <dbReference type="NCBI Taxonomy" id="2987687"/>
    <lineage>
        <taxon>Bacteria</taxon>
        <taxon>Pseudomonadati</taxon>
        <taxon>Bacteroidota</taxon>
        <taxon>Flavobacteriia</taxon>
        <taxon>Flavobacteriales</taxon>
        <taxon>Flavobacteriaceae</taxon>
        <taxon>Flavobacterium</taxon>
    </lineage>
</organism>
<accession>A0A9X2Z982</accession>
<evidence type="ECO:0000313" key="2">
    <source>
        <dbReference type="Proteomes" id="UP001151079"/>
    </source>
</evidence>
<proteinExistence type="predicted"/>
<dbReference type="RefSeq" id="WP_264204562.1">
    <property type="nucleotide sequence ID" value="NZ_JAOZEW010000001.1"/>
</dbReference>
<gene>
    <name evidence="1" type="ORF">OIU83_01775</name>
</gene>
<name>A0A9X2Z982_9FLAO</name>
<protein>
    <submittedName>
        <fullName evidence="1">Uncharacterized protein</fullName>
    </submittedName>
</protein>
<reference evidence="1" key="1">
    <citation type="submission" date="2022-10" db="EMBL/GenBank/DDBJ databases">
        <title>Two novel species of Flavobacterium.</title>
        <authorList>
            <person name="Liu Q."/>
            <person name="Xin Y.-H."/>
        </authorList>
    </citation>
    <scope>NUCLEOTIDE SEQUENCE</scope>
    <source>
        <strain evidence="1">LS1R49</strain>
    </source>
</reference>